<evidence type="ECO:0000256" key="1">
    <source>
        <dbReference type="SAM" id="MobiDB-lite"/>
    </source>
</evidence>
<comment type="caution">
    <text evidence="2">The sequence shown here is derived from an EMBL/GenBank/DDBJ whole genome shotgun (WGS) entry which is preliminary data.</text>
</comment>
<sequence length="88" mass="9088">MGSAGGNGGFAATGTECPAGRRGGVDDMGFAIGGHAGPGFMDRLSARLRDLHRTRRAMRPTRCNGDDTSPAAALVGDRRDCAWLAQLA</sequence>
<reference evidence="3" key="1">
    <citation type="submission" date="2017-09" db="EMBL/GenBank/DDBJ databases">
        <title>FDA dAtabase for Regulatory Grade micrObial Sequences (FDA-ARGOS): Supporting development and validation of Infectious Disease Dx tests.</title>
        <authorList>
            <person name="Minogue T."/>
            <person name="Wolcott M."/>
            <person name="Wasieloski L."/>
            <person name="Aguilar W."/>
            <person name="Moore D."/>
            <person name="Tallon L."/>
            <person name="Sadzewicz L."/>
            <person name="Ott S."/>
            <person name="Zhao X."/>
            <person name="Nagaraj S."/>
            <person name="Vavikolanu K."/>
            <person name="Aluvathingal J."/>
            <person name="Nadendla S."/>
            <person name="Sichtig H."/>
        </authorList>
    </citation>
    <scope>NUCLEOTIDE SEQUENCE [LARGE SCALE GENOMIC DNA]</scope>
    <source>
        <strain evidence="3">FDAARGOS_390</strain>
    </source>
</reference>
<proteinExistence type="predicted"/>
<feature type="compositionally biased region" description="Gly residues" evidence="1">
    <location>
        <begin position="1"/>
        <end position="11"/>
    </location>
</feature>
<dbReference type="Proteomes" id="UP000220629">
    <property type="component" value="Unassembled WGS sequence"/>
</dbReference>
<evidence type="ECO:0000313" key="3">
    <source>
        <dbReference type="Proteomes" id="UP000220629"/>
    </source>
</evidence>
<evidence type="ECO:0000313" key="2">
    <source>
        <dbReference type="EMBL" id="PEH40145.1"/>
    </source>
</evidence>
<dbReference type="EMBL" id="PDDY01000004">
    <property type="protein sequence ID" value="PEH40145.1"/>
    <property type="molecule type" value="Genomic_DNA"/>
</dbReference>
<organism evidence="2 3">
    <name type="scientific">Burkholderia gladioli</name>
    <name type="common">Pseudomonas marginata</name>
    <name type="synonym">Phytomonas marginata</name>
    <dbReference type="NCBI Taxonomy" id="28095"/>
    <lineage>
        <taxon>Bacteria</taxon>
        <taxon>Pseudomonadati</taxon>
        <taxon>Pseudomonadota</taxon>
        <taxon>Betaproteobacteria</taxon>
        <taxon>Burkholderiales</taxon>
        <taxon>Burkholderiaceae</taxon>
        <taxon>Burkholderia</taxon>
    </lineage>
</organism>
<accession>A0A2A7SA05</accession>
<protein>
    <submittedName>
        <fullName evidence="2">Uncharacterized protein</fullName>
    </submittedName>
</protein>
<gene>
    <name evidence="2" type="ORF">CRM94_20925</name>
</gene>
<dbReference type="AlphaFoldDB" id="A0A2A7SA05"/>
<feature type="region of interest" description="Disordered" evidence="1">
    <location>
        <begin position="1"/>
        <end position="20"/>
    </location>
</feature>
<name>A0A2A7SA05_BURGA</name>